<protein>
    <recommendedName>
        <fullName evidence="2">Methyltransferase</fullName>
    </recommendedName>
</protein>
<proteinExistence type="predicted"/>
<name>A0A6C0M2U3_9ZZZZ</name>
<dbReference type="Pfam" id="PF13578">
    <property type="entry name" value="Methyltransf_24"/>
    <property type="match status" value="1"/>
</dbReference>
<dbReference type="InterPro" id="IPR029063">
    <property type="entry name" value="SAM-dependent_MTases_sf"/>
</dbReference>
<dbReference type="CDD" id="cd02440">
    <property type="entry name" value="AdoMet_MTases"/>
    <property type="match status" value="1"/>
</dbReference>
<accession>A0A6C0M2U3</accession>
<evidence type="ECO:0008006" key="2">
    <source>
        <dbReference type="Google" id="ProtNLM"/>
    </source>
</evidence>
<dbReference type="AlphaFoldDB" id="A0A6C0M2U3"/>
<sequence length="211" mass="23954">MYGREVLEKAVEWHPESRAARVLLDNFHHFVALGPSFHPGCGSYMMNGQEYTYQLETLRKQEALFRAGERARHVLEVGVYLGHSLLILLCSNPDLQITCIDNDPQFSPSAVEYLNLHFENRVTFILGDAISVLESLPAKTFDMIHIDADHLRPAVSAQFYRSIPLARPGATLVFDDYEATKVLIDSWISRGILLHVTTPWCLWTNIVTQLT</sequence>
<evidence type="ECO:0000313" key="1">
    <source>
        <dbReference type="EMBL" id="QHU36575.1"/>
    </source>
</evidence>
<dbReference type="Gene3D" id="3.40.50.150">
    <property type="entry name" value="Vaccinia Virus protein VP39"/>
    <property type="match status" value="1"/>
</dbReference>
<dbReference type="EMBL" id="MN740640">
    <property type="protein sequence ID" value="QHU36575.1"/>
    <property type="molecule type" value="Genomic_DNA"/>
</dbReference>
<organism evidence="1">
    <name type="scientific">viral metagenome</name>
    <dbReference type="NCBI Taxonomy" id="1070528"/>
    <lineage>
        <taxon>unclassified sequences</taxon>
        <taxon>metagenomes</taxon>
        <taxon>organismal metagenomes</taxon>
    </lineage>
</organism>
<dbReference type="SUPFAM" id="SSF53335">
    <property type="entry name" value="S-adenosyl-L-methionine-dependent methyltransferases"/>
    <property type="match status" value="1"/>
</dbReference>
<reference evidence="1" key="1">
    <citation type="journal article" date="2020" name="Nature">
        <title>Giant virus diversity and host interactions through global metagenomics.</title>
        <authorList>
            <person name="Schulz F."/>
            <person name="Roux S."/>
            <person name="Paez-Espino D."/>
            <person name="Jungbluth S."/>
            <person name="Walsh D.A."/>
            <person name="Denef V.J."/>
            <person name="McMahon K.D."/>
            <person name="Konstantinidis K.T."/>
            <person name="Eloe-Fadrosh E.A."/>
            <person name="Kyrpides N.C."/>
            <person name="Woyke T."/>
        </authorList>
    </citation>
    <scope>NUCLEOTIDE SEQUENCE</scope>
    <source>
        <strain evidence="1">GVMAG-S-1035231-58</strain>
    </source>
</reference>